<dbReference type="Proteomes" id="UP000294743">
    <property type="component" value="Unassembled WGS sequence"/>
</dbReference>
<dbReference type="InterPro" id="IPR016181">
    <property type="entry name" value="Acyl_CoA_acyltransferase"/>
</dbReference>
<dbReference type="Gene3D" id="3.40.630.30">
    <property type="match status" value="1"/>
</dbReference>
<dbReference type="AlphaFoldDB" id="A0A4R8A2C9"/>
<evidence type="ECO:0000313" key="2">
    <source>
        <dbReference type="EMBL" id="TDW24693.1"/>
    </source>
</evidence>
<feature type="domain" description="N-acetyltransferase" evidence="1">
    <location>
        <begin position="4"/>
        <end position="150"/>
    </location>
</feature>
<gene>
    <name evidence="2" type="ORF">EDD63_10847</name>
</gene>
<dbReference type="GO" id="GO:0016747">
    <property type="term" value="F:acyltransferase activity, transferring groups other than amino-acyl groups"/>
    <property type="evidence" value="ECO:0007669"/>
    <property type="project" value="InterPro"/>
</dbReference>
<organism evidence="2 3">
    <name type="scientific">Breznakia blatticola</name>
    <dbReference type="NCBI Taxonomy" id="1754012"/>
    <lineage>
        <taxon>Bacteria</taxon>
        <taxon>Bacillati</taxon>
        <taxon>Bacillota</taxon>
        <taxon>Erysipelotrichia</taxon>
        <taxon>Erysipelotrichales</taxon>
        <taxon>Erysipelotrichaceae</taxon>
        <taxon>Breznakia</taxon>
    </lineage>
</organism>
<dbReference type="SUPFAM" id="SSF55729">
    <property type="entry name" value="Acyl-CoA N-acyltransferases (Nat)"/>
    <property type="match status" value="1"/>
</dbReference>
<dbReference type="EMBL" id="SODD01000008">
    <property type="protein sequence ID" value="TDW24693.1"/>
    <property type="molecule type" value="Genomic_DNA"/>
</dbReference>
<dbReference type="InterPro" id="IPR000182">
    <property type="entry name" value="GNAT_dom"/>
</dbReference>
<dbReference type="CDD" id="cd04301">
    <property type="entry name" value="NAT_SF"/>
    <property type="match status" value="1"/>
</dbReference>
<evidence type="ECO:0000313" key="3">
    <source>
        <dbReference type="Proteomes" id="UP000294743"/>
    </source>
</evidence>
<dbReference type="PROSITE" id="PS51186">
    <property type="entry name" value="GNAT"/>
    <property type="match status" value="1"/>
</dbReference>
<reference evidence="2 3" key="1">
    <citation type="submission" date="2019-03" db="EMBL/GenBank/DDBJ databases">
        <title>Genomic Encyclopedia of Type Strains, Phase IV (KMG-IV): sequencing the most valuable type-strain genomes for metagenomic binning, comparative biology and taxonomic classification.</title>
        <authorList>
            <person name="Goeker M."/>
        </authorList>
    </citation>
    <scope>NUCLEOTIDE SEQUENCE [LARGE SCALE GENOMIC DNA]</scope>
    <source>
        <strain evidence="2 3">DSM 28867</strain>
    </source>
</reference>
<evidence type="ECO:0000259" key="1">
    <source>
        <dbReference type="PROSITE" id="PS51186"/>
    </source>
</evidence>
<sequence length="152" mass="17608">MDVCLIEDVKQKETIARAVLERLETWFGIESSRENYIEQTRNEICFVVFETNKPVGFISLKKTSEVTLEVTVMGVYIDKQRKGYGHALLQQAEIYAKNHGYKMLQVKTVASGHYASYDQTNLFYQKEGFLPVEIFPTLWDAHNPCQLYVKCI</sequence>
<comment type="caution">
    <text evidence="2">The sequence shown here is derived from an EMBL/GenBank/DDBJ whole genome shotgun (WGS) entry which is preliminary data.</text>
</comment>
<keyword evidence="3" id="KW-1185">Reference proteome</keyword>
<accession>A0A4R8A2C9</accession>
<keyword evidence="2" id="KW-0808">Transferase</keyword>
<protein>
    <submittedName>
        <fullName evidence="2">N-acetylglutamate synthase-like GNAT family acetyltransferase</fullName>
    </submittedName>
</protein>
<dbReference type="RefSeq" id="WP_134168653.1">
    <property type="nucleotide sequence ID" value="NZ_SODD01000008.1"/>
</dbReference>
<dbReference type="Pfam" id="PF00583">
    <property type="entry name" value="Acetyltransf_1"/>
    <property type="match status" value="1"/>
</dbReference>
<name>A0A4R8A2C9_9FIRM</name>
<dbReference type="OrthoDB" id="9783470at2"/>
<proteinExistence type="predicted"/>